<keyword evidence="4" id="KW-1185">Reference proteome</keyword>
<dbReference type="InterPro" id="IPR053148">
    <property type="entry name" value="PD-DEXK-like_domain"/>
</dbReference>
<proteinExistence type="predicted"/>
<dbReference type="Proteomes" id="UP000199041">
    <property type="component" value="Unassembled WGS sequence"/>
</dbReference>
<dbReference type="EMBL" id="FNQY01000006">
    <property type="protein sequence ID" value="SEA02109.1"/>
    <property type="molecule type" value="Genomic_DNA"/>
</dbReference>
<feature type="domain" description="YhcG PDDEXK nuclease" evidence="1">
    <location>
        <begin position="72"/>
        <end position="150"/>
    </location>
</feature>
<dbReference type="PANTHER" id="PTHR30547:SF5">
    <property type="entry name" value="NUCLEASE YHCG-RELATED"/>
    <property type="match status" value="1"/>
</dbReference>
<keyword evidence="3" id="KW-0378">Hydrolase</keyword>
<protein>
    <submittedName>
        <fullName evidence="3">Predicted nuclease of restriction endonuclease-like (RecB) superfamily, DUF1016 family</fullName>
    </submittedName>
</protein>
<dbReference type="Pfam" id="PF17761">
    <property type="entry name" value="DUF1016_N"/>
    <property type="match status" value="1"/>
</dbReference>
<evidence type="ECO:0000259" key="2">
    <source>
        <dbReference type="Pfam" id="PF17761"/>
    </source>
</evidence>
<sequence>MSWSHYFEILKADNNLEIEFYTKQCEKENWSVRELRRQMKSMLFHRVALSKDKEGVLAIANKGAEINQPSGIIKQPYVFEFAGIPEKYPFLEGELEEKLISNLEAFLLELGKGFAFIGRQYRITLSNRHFYVDLVFYHYKLKCFVLIDLLCGVQHKN</sequence>
<gene>
    <name evidence="3" type="ORF">SAMN05192529_10679</name>
</gene>
<dbReference type="AlphaFoldDB" id="A0A1H3XRS3"/>
<keyword evidence="3" id="KW-0255">Endonuclease</keyword>
<dbReference type="InterPro" id="IPR041527">
    <property type="entry name" value="YhcG_N"/>
</dbReference>
<dbReference type="Pfam" id="PF06250">
    <property type="entry name" value="YhcG_C"/>
    <property type="match status" value="1"/>
</dbReference>
<dbReference type="GO" id="GO:0004519">
    <property type="term" value="F:endonuclease activity"/>
    <property type="evidence" value="ECO:0007669"/>
    <property type="project" value="UniProtKB-KW"/>
</dbReference>
<keyword evidence="3" id="KW-0540">Nuclease</keyword>
<reference evidence="3 4" key="1">
    <citation type="submission" date="2016-10" db="EMBL/GenBank/DDBJ databases">
        <authorList>
            <person name="de Groot N.N."/>
        </authorList>
    </citation>
    <scope>NUCLEOTIDE SEQUENCE [LARGE SCALE GENOMIC DNA]</scope>
    <source>
        <strain evidence="3 4">Vu-144</strain>
    </source>
</reference>
<organism evidence="3 4">
    <name type="scientific">Arachidicoccus rhizosphaerae</name>
    <dbReference type="NCBI Taxonomy" id="551991"/>
    <lineage>
        <taxon>Bacteria</taxon>
        <taxon>Pseudomonadati</taxon>
        <taxon>Bacteroidota</taxon>
        <taxon>Chitinophagia</taxon>
        <taxon>Chitinophagales</taxon>
        <taxon>Chitinophagaceae</taxon>
        <taxon>Arachidicoccus</taxon>
    </lineage>
</organism>
<evidence type="ECO:0000313" key="4">
    <source>
        <dbReference type="Proteomes" id="UP000199041"/>
    </source>
</evidence>
<dbReference type="PANTHER" id="PTHR30547">
    <property type="entry name" value="UNCHARACTERIZED PROTEIN YHCG-RELATED"/>
    <property type="match status" value="1"/>
</dbReference>
<evidence type="ECO:0000313" key="3">
    <source>
        <dbReference type="EMBL" id="SEA02109.1"/>
    </source>
</evidence>
<accession>A0A1H3XRS3</accession>
<dbReference type="STRING" id="551991.SAMN05192529_10679"/>
<evidence type="ECO:0000259" key="1">
    <source>
        <dbReference type="Pfam" id="PF06250"/>
    </source>
</evidence>
<dbReference type="InterPro" id="IPR009362">
    <property type="entry name" value="YhcG_C"/>
</dbReference>
<name>A0A1H3XRS3_9BACT</name>
<feature type="domain" description="YhcG N-terminal" evidence="2">
    <location>
        <begin position="1"/>
        <end position="46"/>
    </location>
</feature>